<reference evidence="1 2" key="1">
    <citation type="submission" date="2022-03" db="EMBL/GenBank/DDBJ databases">
        <authorList>
            <person name="Macdonald S."/>
            <person name="Ahmed S."/>
            <person name="Newling K."/>
        </authorList>
    </citation>
    <scope>NUCLEOTIDE SEQUENCE [LARGE SCALE GENOMIC DNA]</scope>
</reference>
<protein>
    <submittedName>
        <fullName evidence="1">Uncharacterized protein</fullName>
    </submittedName>
</protein>
<sequence>MARLDIRTARPIDQEIGWINFAYRNQKHNVWEHQARKHRQEPAMYRKVVVFANLIAPKLKNMSAATVVSIKFVPVTTAMLKLQFLLLGETIFNQLNLD</sequence>
<name>A0ABC8LWE9_ERUVS</name>
<evidence type="ECO:0000313" key="2">
    <source>
        <dbReference type="Proteomes" id="UP001642260"/>
    </source>
</evidence>
<proteinExistence type="predicted"/>
<evidence type="ECO:0000313" key="1">
    <source>
        <dbReference type="EMBL" id="CAH8388211.1"/>
    </source>
</evidence>
<keyword evidence="2" id="KW-1185">Reference proteome</keyword>
<accession>A0ABC8LWE9</accession>
<dbReference type="AlphaFoldDB" id="A0ABC8LWE9"/>
<gene>
    <name evidence="1" type="ORF">ERUC_LOCUS40694</name>
</gene>
<comment type="caution">
    <text evidence="1">The sequence shown here is derived from an EMBL/GenBank/DDBJ whole genome shotgun (WGS) entry which is preliminary data.</text>
</comment>
<dbReference type="Proteomes" id="UP001642260">
    <property type="component" value="Unassembled WGS sequence"/>
</dbReference>
<organism evidence="1 2">
    <name type="scientific">Eruca vesicaria subsp. sativa</name>
    <name type="common">Garden rocket</name>
    <name type="synonym">Eruca sativa</name>
    <dbReference type="NCBI Taxonomy" id="29727"/>
    <lineage>
        <taxon>Eukaryota</taxon>
        <taxon>Viridiplantae</taxon>
        <taxon>Streptophyta</taxon>
        <taxon>Embryophyta</taxon>
        <taxon>Tracheophyta</taxon>
        <taxon>Spermatophyta</taxon>
        <taxon>Magnoliopsida</taxon>
        <taxon>eudicotyledons</taxon>
        <taxon>Gunneridae</taxon>
        <taxon>Pentapetalae</taxon>
        <taxon>rosids</taxon>
        <taxon>malvids</taxon>
        <taxon>Brassicales</taxon>
        <taxon>Brassicaceae</taxon>
        <taxon>Brassiceae</taxon>
        <taxon>Eruca</taxon>
    </lineage>
</organism>
<dbReference type="EMBL" id="CAKOAT010786265">
    <property type="protein sequence ID" value="CAH8388211.1"/>
    <property type="molecule type" value="Genomic_DNA"/>
</dbReference>